<evidence type="ECO:0000313" key="4">
    <source>
        <dbReference type="EMBL" id="KKK91045.1"/>
    </source>
</evidence>
<feature type="domain" description="Resolvase/invertase-type recombinase catalytic" evidence="3">
    <location>
        <begin position="2"/>
        <end position="141"/>
    </location>
</feature>
<comment type="caution">
    <text evidence="4">The sequence shown here is derived from an EMBL/GenBank/DDBJ whole genome shotgun (WGS) entry which is preliminary data.</text>
</comment>
<dbReference type="GO" id="GO:0000150">
    <property type="term" value="F:DNA strand exchange activity"/>
    <property type="evidence" value="ECO:0007669"/>
    <property type="project" value="InterPro"/>
</dbReference>
<keyword evidence="1" id="KW-0238">DNA-binding</keyword>
<organism evidence="4">
    <name type="scientific">marine sediment metagenome</name>
    <dbReference type="NCBI Taxonomy" id="412755"/>
    <lineage>
        <taxon>unclassified sequences</taxon>
        <taxon>metagenomes</taxon>
        <taxon>ecological metagenomes</taxon>
    </lineage>
</organism>
<dbReference type="AlphaFoldDB" id="A0A0F8ZYW6"/>
<dbReference type="EMBL" id="LAZR01048826">
    <property type="protein sequence ID" value="KKK91045.1"/>
    <property type="molecule type" value="Genomic_DNA"/>
</dbReference>
<protein>
    <recommendedName>
        <fullName evidence="3">Resolvase/invertase-type recombinase catalytic domain-containing protein</fullName>
    </recommendedName>
</protein>
<evidence type="ECO:0000259" key="3">
    <source>
        <dbReference type="PROSITE" id="PS51736"/>
    </source>
</evidence>
<name>A0A0F8ZYW6_9ZZZZ</name>
<accession>A0A0F8ZYW6</accession>
<dbReference type="Gene3D" id="3.40.50.1390">
    <property type="entry name" value="Resolvase, N-terminal catalytic domain"/>
    <property type="match status" value="1"/>
</dbReference>
<dbReference type="GO" id="GO:0003677">
    <property type="term" value="F:DNA binding"/>
    <property type="evidence" value="ECO:0007669"/>
    <property type="project" value="UniProtKB-KW"/>
</dbReference>
<dbReference type="CDD" id="cd03768">
    <property type="entry name" value="SR_ResInv"/>
    <property type="match status" value="1"/>
</dbReference>
<dbReference type="SUPFAM" id="SSF53041">
    <property type="entry name" value="Resolvase-like"/>
    <property type="match status" value="1"/>
</dbReference>
<evidence type="ECO:0000256" key="2">
    <source>
        <dbReference type="ARBA" id="ARBA00023172"/>
    </source>
</evidence>
<evidence type="ECO:0000256" key="1">
    <source>
        <dbReference type="ARBA" id="ARBA00023125"/>
    </source>
</evidence>
<dbReference type="Pfam" id="PF00239">
    <property type="entry name" value="Resolvase"/>
    <property type="match status" value="1"/>
</dbReference>
<gene>
    <name evidence="4" type="ORF">LCGC14_2716890</name>
</gene>
<reference evidence="4" key="1">
    <citation type="journal article" date="2015" name="Nature">
        <title>Complex archaea that bridge the gap between prokaryotes and eukaryotes.</title>
        <authorList>
            <person name="Spang A."/>
            <person name="Saw J.H."/>
            <person name="Jorgensen S.L."/>
            <person name="Zaremba-Niedzwiedzka K."/>
            <person name="Martijn J."/>
            <person name="Lind A.E."/>
            <person name="van Eijk R."/>
            <person name="Schleper C."/>
            <person name="Guy L."/>
            <person name="Ettema T.J."/>
        </authorList>
    </citation>
    <scope>NUCLEOTIDE SEQUENCE</scope>
</reference>
<dbReference type="PANTHER" id="PTHR30461">
    <property type="entry name" value="DNA-INVERTASE FROM LAMBDOID PROPHAGE"/>
    <property type="match status" value="1"/>
</dbReference>
<dbReference type="InterPro" id="IPR036162">
    <property type="entry name" value="Resolvase-like_N_sf"/>
</dbReference>
<sequence>MKLAIYIRVSRRDLHPENQKLQLVEYCETKGYEYQVFEEIESTRKTRPIKQGVLKLLREGKFGGVLIWKLDRWARSLQELIGDIDDITNRNKEFIVLTQPIDTTSASGKLFMHILGAFAEFEREIIRERTMAGLDRARAKGIKLGRPRKAIKKQGRIYTLSEK</sequence>
<proteinExistence type="predicted"/>
<keyword evidence="2" id="KW-0233">DNA recombination</keyword>
<dbReference type="InterPro" id="IPR050639">
    <property type="entry name" value="SSR_resolvase"/>
</dbReference>
<dbReference type="PANTHER" id="PTHR30461:SF2">
    <property type="entry name" value="SERINE RECOMBINASE PINE-RELATED"/>
    <property type="match status" value="1"/>
</dbReference>
<dbReference type="InterPro" id="IPR006119">
    <property type="entry name" value="Resolv_N"/>
</dbReference>
<dbReference type="SMART" id="SM00857">
    <property type="entry name" value="Resolvase"/>
    <property type="match status" value="1"/>
</dbReference>
<dbReference type="PROSITE" id="PS51736">
    <property type="entry name" value="RECOMBINASES_3"/>
    <property type="match status" value="1"/>
</dbReference>